<dbReference type="EMBL" id="UINC01002320">
    <property type="protein sequence ID" value="SUZ95379.1"/>
    <property type="molecule type" value="Genomic_DNA"/>
</dbReference>
<evidence type="ECO:0008006" key="2">
    <source>
        <dbReference type="Google" id="ProtNLM"/>
    </source>
</evidence>
<organism evidence="1">
    <name type="scientific">marine metagenome</name>
    <dbReference type="NCBI Taxonomy" id="408172"/>
    <lineage>
        <taxon>unclassified sequences</taxon>
        <taxon>metagenomes</taxon>
        <taxon>ecological metagenomes</taxon>
    </lineage>
</organism>
<dbReference type="AlphaFoldDB" id="A0A381RWC5"/>
<proteinExistence type="predicted"/>
<dbReference type="Pfam" id="PF11392">
    <property type="entry name" value="AllH"/>
    <property type="match status" value="1"/>
</dbReference>
<name>A0A381RWC5_9ZZZZ</name>
<reference evidence="1" key="1">
    <citation type="submission" date="2018-05" db="EMBL/GenBank/DDBJ databases">
        <authorList>
            <person name="Lanie J.A."/>
            <person name="Ng W.-L."/>
            <person name="Kazmierczak K.M."/>
            <person name="Andrzejewski T.M."/>
            <person name="Davidsen T.M."/>
            <person name="Wayne K.J."/>
            <person name="Tettelin H."/>
            <person name="Glass J.I."/>
            <person name="Rusch D."/>
            <person name="Podicherti R."/>
            <person name="Tsui H.-C.T."/>
            <person name="Winkler M.E."/>
        </authorList>
    </citation>
    <scope>NUCLEOTIDE SEQUENCE</scope>
</reference>
<gene>
    <name evidence="1" type="ORF">METZ01_LOCUS48233</name>
</gene>
<protein>
    <recommendedName>
        <fullName evidence="2">DUF2877 domain-containing protein</fullName>
    </recommendedName>
</protein>
<accession>A0A381RWC5</accession>
<evidence type="ECO:0000313" key="1">
    <source>
        <dbReference type="EMBL" id="SUZ95379.1"/>
    </source>
</evidence>
<sequence>MEQAIVIGSIARRVLDGVRFGRVAEIFERSLYLDVNGDWICLADMDLGSGPLIVSVEGKYGRGWMHRFSVGRLVELTPASITIDDCPIISTQGVSSWLPPPPPIWSKTSLERGLDALANLTEARLPTEGLGRFLLACHNTFPATAESRAAAPSIEVLENWLHESFAALIPRSPDNESVAALLGLGPGLTPSGDDFLGGMLIALHVCGKIIVQKQLYIPIAALLETTGPVSRAHLQAAAIGEGSEALHRVFYALLKADVVKLASEVDAIDRIGHTSGWDTLAGIATVLRAITSEV</sequence>
<dbReference type="InterPro" id="IPR021530">
    <property type="entry name" value="AllH-like"/>
</dbReference>